<comment type="caution">
    <text evidence="7">The sequence shown here is derived from an EMBL/GenBank/DDBJ whole genome shotgun (WGS) entry which is preliminary data.</text>
</comment>
<keyword evidence="8" id="KW-1185">Reference proteome</keyword>
<evidence type="ECO:0000256" key="4">
    <source>
        <dbReference type="ARBA" id="ARBA00023143"/>
    </source>
</evidence>
<evidence type="ECO:0000313" key="8">
    <source>
        <dbReference type="Proteomes" id="UP000636888"/>
    </source>
</evidence>
<evidence type="ECO:0000256" key="5">
    <source>
        <dbReference type="ARBA" id="ARBA00024934"/>
    </source>
</evidence>
<evidence type="ECO:0000256" key="3">
    <source>
        <dbReference type="ARBA" id="ARBA00014376"/>
    </source>
</evidence>
<sequence length="138" mass="14967">MALQIFGNTVELLGKTLDLRAKRQGLISSNLANVETPNFTPSDLSFEKELKNAVSKGSSARLDVTNPRHIPLKGGTQQLDRVQGDVLETPDKAEGPDGNSVAMETEMGRLAENQIMYNASIQLLNKKFDGIKLAIKGS</sequence>
<keyword evidence="7" id="KW-0966">Cell projection</keyword>
<dbReference type="NCBIfam" id="TIGR01396">
    <property type="entry name" value="FlgB"/>
    <property type="match status" value="1"/>
</dbReference>
<accession>A0A8J7JJZ9</accession>
<evidence type="ECO:0000256" key="1">
    <source>
        <dbReference type="ARBA" id="ARBA00004117"/>
    </source>
</evidence>
<reference evidence="7" key="1">
    <citation type="submission" date="2020-12" db="EMBL/GenBank/DDBJ databases">
        <title>Geomonas sp. Red875, isolated from river sediment.</title>
        <authorList>
            <person name="Xu Z."/>
            <person name="Zhang Z."/>
            <person name="Masuda Y."/>
            <person name="Itoh H."/>
            <person name="Senoo K."/>
        </authorList>
    </citation>
    <scope>NUCLEOTIDE SEQUENCE</scope>
    <source>
        <strain evidence="7">Red875</strain>
    </source>
</reference>
<gene>
    <name evidence="7" type="primary">flgB</name>
    <name evidence="7" type="ORF">JFN93_08485</name>
</gene>
<evidence type="ECO:0000256" key="6">
    <source>
        <dbReference type="PIRNR" id="PIRNR002889"/>
    </source>
</evidence>
<dbReference type="InterPro" id="IPR019776">
    <property type="entry name" value="Flagellar_basal_body_rod_CS"/>
</dbReference>
<keyword evidence="7" id="KW-0969">Cilium</keyword>
<dbReference type="GO" id="GO:0030694">
    <property type="term" value="C:bacterial-type flagellum basal body, rod"/>
    <property type="evidence" value="ECO:0007669"/>
    <property type="project" value="InterPro"/>
</dbReference>
<proteinExistence type="inferred from homology"/>
<dbReference type="RefSeq" id="WP_199383630.1">
    <property type="nucleotide sequence ID" value="NZ_JAEMHM010000006.1"/>
</dbReference>
<dbReference type="InterPro" id="IPR006300">
    <property type="entry name" value="FlgB"/>
</dbReference>
<comment type="subunit">
    <text evidence="6">The basal body constitutes a major portion of the flagellar organelle and consists of a number of rings mounted on a central rod.</text>
</comment>
<dbReference type="Proteomes" id="UP000636888">
    <property type="component" value="Unassembled WGS sequence"/>
</dbReference>
<dbReference type="AlphaFoldDB" id="A0A8J7JJZ9"/>
<comment type="subcellular location">
    <subcellularLocation>
        <location evidence="1 6">Bacterial flagellum basal body</location>
    </subcellularLocation>
</comment>
<comment type="similarity">
    <text evidence="2 6">Belongs to the flagella basal body rod proteins family.</text>
</comment>
<evidence type="ECO:0000313" key="7">
    <source>
        <dbReference type="EMBL" id="MBJ6724740.1"/>
    </source>
</evidence>
<protein>
    <recommendedName>
        <fullName evidence="3 6">Flagellar basal body rod protein FlgB</fullName>
    </recommendedName>
</protein>
<organism evidence="7 8">
    <name type="scientific">Geomesophilobacter sediminis</name>
    <dbReference type="NCBI Taxonomy" id="2798584"/>
    <lineage>
        <taxon>Bacteria</taxon>
        <taxon>Pseudomonadati</taxon>
        <taxon>Thermodesulfobacteriota</taxon>
        <taxon>Desulfuromonadia</taxon>
        <taxon>Geobacterales</taxon>
        <taxon>Geobacteraceae</taxon>
        <taxon>Geomesophilobacter</taxon>
    </lineage>
</organism>
<keyword evidence="7" id="KW-0282">Flagellum</keyword>
<comment type="function">
    <text evidence="5 6">Structural component of flagellum, the bacterial motility apparatus. Part of the rod structure of flagellar basal body.</text>
</comment>
<name>A0A8J7JJZ9_9BACT</name>
<evidence type="ECO:0000256" key="2">
    <source>
        <dbReference type="ARBA" id="ARBA00009677"/>
    </source>
</evidence>
<dbReference type="PIRSF" id="PIRSF002889">
    <property type="entry name" value="Rod_FlgB"/>
    <property type="match status" value="1"/>
</dbReference>
<dbReference type="EMBL" id="JAEMHM010000006">
    <property type="protein sequence ID" value="MBJ6724740.1"/>
    <property type="molecule type" value="Genomic_DNA"/>
</dbReference>
<dbReference type="PROSITE" id="PS00588">
    <property type="entry name" value="FLAGELLA_BB_ROD"/>
    <property type="match status" value="1"/>
</dbReference>
<keyword evidence="4 6" id="KW-0975">Bacterial flagellum</keyword>
<dbReference type="GO" id="GO:0071973">
    <property type="term" value="P:bacterial-type flagellum-dependent cell motility"/>
    <property type="evidence" value="ECO:0007669"/>
    <property type="project" value="InterPro"/>
</dbReference>